<dbReference type="Proteomes" id="UP000886070">
    <property type="component" value="Unassembled WGS sequence"/>
</dbReference>
<dbReference type="PROSITE" id="PS50076">
    <property type="entry name" value="DNAJ_2"/>
    <property type="match status" value="1"/>
</dbReference>
<evidence type="ECO:0000259" key="1">
    <source>
        <dbReference type="PROSITE" id="PS50076"/>
    </source>
</evidence>
<dbReference type="InterPro" id="IPR050817">
    <property type="entry name" value="DjlA_DnaK_co-chaperone"/>
</dbReference>
<gene>
    <name evidence="2" type="ORF">ENL39_06010</name>
</gene>
<comment type="caution">
    <text evidence="2">The sequence shown here is derived from an EMBL/GenBank/DDBJ whole genome shotgun (WGS) entry which is preliminary data.</text>
</comment>
<sequence length="102" mass="12461">MERLKLYFEVIDKARKTLGLGKKATIDEIKKAYRELAKENHPDRYKEKDRAFYEKKMSEINSAYETIMDYVRKFEISFEKEIVEQYDPEKPIKRFKDDWLGR</sequence>
<protein>
    <submittedName>
        <fullName evidence="2">Molecular chaperone DnaJ</fullName>
    </submittedName>
</protein>
<dbReference type="PRINTS" id="PR00625">
    <property type="entry name" value="JDOMAIN"/>
</dbReference>
<dbReference type="Gene3D" id="1.10.287.110">
    <property type="entry name" value="DnaJ domain"/>
    <property type="match status" value="1"/>
</dbReference>
<dbReference type="InterPro" id="IPR036869">
    <property type="entry name" value="J_dom_sf"/>
</dbReference>
<reference evidence="2" key="1">
    <citation type="journal article" date="2020" name="mSystems">
        <title>Genome- and Community-Level Interaction Insights into Carbon Utilization and Element Cycling Functions of Hydrothermarchaeota in Hydrothermal Sediment.</title>
        <authorList>
            <person name="Zhou Z."/>
            <person name="Liu Y."/>
            <person name="Xu W."/>
            <person name="Pan J."/>
            <person name="Luo Z.H."/>
            <person name="Li M."/>
        </authorList>
    </citation>
    <scope>NUCLEOTIDE SEQUENCE [LARGE SCALE GENOMIC DNA]</scope>
    <source>
        <strain evidence="2">HyVt-92</strain>
    </source>
</reference>
<accession>A0A7V5I0T9</accession>
<dbReference type="EMBL" id="DRTT01000164">
    <property type="protein sequence ID" value="HHF99021.1"/>
    <property type="molecule type" value="Genomic_DNA"/>
</dbReference>
<dbReference type="SUPFAM" id="SSF46565">
    <property type="entry name" value="Chaperone J-domain"/>
    <property type="match status" value="1"/>
</dbReference>
<organism evidence="2">
    <name type="scientific">Aerophobetes bacterium</name>
    <dbReference type="NCBI Taxonomy" id="2030807"/>
    <lineage>
        <taxon>Bacteria</taxon>
        <taxon>Candidatus Aerophobota</taxon>
    </lineage>
</organism>
<evidence type="ECO:0000313" key="2">
    <source>
        <dbReference type="EMBL" id="HHF99021.1"/>
    </source>
</evidence>
<feature type="domain" description="J" evidence="1">
    <location>
        <begin position="13"/>
        <end position="87"/>
    </location>
</feature>
<dbReference type="PANTHER" id="PTHR24074">
    <property type="entry name" value="CO-CHAPERONE PROTEIN DJLA"/>
    <property type="match status" value="1"/>
</dbReference>
<dbReference type="AlphaFoldDB" id="A0A7V5I0T9"/>
<dbReference type="InterPro" id="IPR001623">
    <property type="entry name" value="DnaJ_domain"/>
</dbReference>
<dbReference type="Pfam" id="PF00226">
    <property type="entry name" value="DnaJ"/>
    <property type="match status" value="1"/>
</dbReference>
<proteinExistence type="predicted"/>
<dbReference type="CDD" id="cd06257">
    <property type="entry name" value="DnaJ"/>
    <property type="match status" value="1"/>
</dbReference>
<name>A0A7V5I0T9_UNCAE</name>
<dbReference type="SMART" id="SM00271">
    <property type="entry name" value="DnaJ"/>
    <property type="match status" value="1"/>
</dbReference>